<sequence>MVNIQLIELNLKGTQILNSDSRPRDDKKRKRLKERRYQYVSEMTKDLREALRRDLFWNLARMPQETQLDIEKTFESQKDLVVKTIVPNLMKILDLDTYLIGEVKNPKTYRKPQNSTTFHLSVTKYYIISCDKKWLGLLFETYEITFEEKTPLYYSSQEIFSEETEEDLDTSFDELSELEIFEFNEKNYINAQNALEQEVVEYSSDENEEEFGTYEDQEVPPPPVEDANEPVYRLNPAMYTNFSPCILIDYLDNKLQTCGQTKNVRNLCQLVGVWQIDENAVSEYQSKGIPLGVCMSHFNYDQKNHNAFIKQLRNPEQSEISRRRCLLCSKNFHFFSRGIGCKDHLWKMWGKYIQIPCVGLYTCNAVHECQGISQRIFDDVSTIRYICYNCYESYGARTCRFFDEFNTSLLLTLNRSEI</sequence>
<reference evidence="1 2" key="1">
    <citation type="submission" date="2016-04" db="EMBL/GenBank/DDBJ databases">
        <title>Genome analyses suggest a sexual origin of heterokaryosis in a supposedly ancient asexual fungus.</title>
        <authorList>
            <person name="Ropars J."/>
            <person name="Sedzielewska K."/>
            <person name="Noel J."/>
            <person name="Charron P."/>
            <person name="Farinelli L."/>
            <person name="Marton T."/>
            <person name="Kruger M."/>
            <person name="Pelin A."/>
            <person name="Brachmann A."/>
            <person name="Corradi N."/>
        </authorList>
    </citation>
    <scope>NUCLEOTIDE SEQUENCE [LARGE SCALE GENOMIC DNA]</scope>
    <source>
        <strain evidence="1 2">A5</strain>
    </source>
</reference>
<accession>A0A2N0NQZ8</accession>
<dbReference type="VEuPathDB" id="FungiDB:FUN_003885"/>
<evidence type="ECO:0000313" key="2">
    <source>
        <dbReference type="Proteomes" id="UP000232722"/>
    </source>
</evidence>
<dbReference type="VEuPathDB" id="FungiDB:RhiirA1_542022"/>
<comment type="caution">
    <text evidence="1">The sequence shown here is derived from an EMBL/GenBank/DDBJ whole genome shotgun (WGS) entry which is preliminary data.</text>
</comment>
<proteinExistence type="predicted"/>
<dbReference type="Proteomes" id="UP000232722">
    <property type="component" value="Unassembled WGS sequence"/>
</dbReference>
<dbReference type="EMBL" id="LLXJ01003497">
    <property type="protein sequence ID" value="PKB96986.1"/>
    <property type="molecule type" value="Genomic_DNA"/>
</dbReference>
<evidence type="ECO:0000313" key="1">
    <source>
        <dbReference type="EMBL" id="PKB96986.1"/>
    </source>
</evidence>
<name>A0A2N0NQZ8_9GLOM</name>
<organism evidence="1 2">
    <name type="scientific">Rhizophagus irregularis</name>
    <dbReference type="NCBI Taxonomy" id="588596"/>
    <lineage>
        <taxon>Eukaryota</taxon>
        <taxon>Fungi</taxon>
        <taxon>Fungi incertae sedis</taxon>
        <taxon>Mucoromycota</taxon>
        <taxon>Glomeromycotina</taxon>
        <taxon>Glomeromycetes</taxon>
        <taxon>Glomerales</taxon>
        <taxon>Glomeraceae</taxon>
        <taxon>Rhizophagus</taxon>
    </lineage>
</organism>
<dbReference type="VEuPathDB" id="FungiDB:FUN_002346"/>
<gene>
    <name evidence="1" type="ORF">RhiirA5_433906</name>
</gene>
<dbReference type="VEuPathDB" id="FungiDB:RhiirFUN_012437"/>
<dbReference type="AlphaFoldDB" id="A0A2N0NQZ8"/>
<protein>
    <submittedName>
        <fullName evidence="1">Uncharacterized protein</fullName>
    </submittedName>
</protein>
<reference evidence="1 2" key="2">
    <citation type="submission" date="2017-09" db="EMBL/GenBank/DDBJ databases">
        <title>Extensive intraspecific genome diversity in a model arbuscular mycorrhizal fungus.</title>
        <authorList>
            <person name="Chen E.C."/>
            <person name="Morin E."/>
            <person name="Beaudet D."/>
            <person name="Noel J."/>
            <person name="Ndikumana S."/>
            <person name="Charron P."/>
            <person name="St-Onge C."/>
            <person name="Giorgi J."/>
            <person name="Grigoriev I.V."/>
            <person name="Roux C."/>
            <person name="Martin F.M."/>
            <person name="Corradi N."/>
        </authorList>
    </citation>
    <scope>NUCLEOTIDE SEQUENCE [LARGE SCALE GENOMIC DNA]</scope>
    <source>
        <strain evidence="1 2">A5</strain>
    </source>
</reference>
<dbReference type="VEuPathDB" id="FungiDB:RhiirA1_402004"/>